<evidence type="ECO:0000313" key="3">
    <source>
        <dbReference type="EMBL" id="SOC39371.1"/>
    </source>
</evidence>
<dbReference type="RefSeq" id="WP_097039447.1">
    <property type="nucleotide sequence ID" value="NZ_OBQF01000001.1"/>
</dbReference>
<dbReference type="PROSITE" id="PS51257">
    <property type="entry name" value="PROKAR_LIPOPROTEIN"/>
    <property type="match status" value="1"/>
</dbReference>
<evidence type="ECO:0000256" key="2">
    <source>
        <dbReference type="SAM" id="MobiDB-lite"/>
    </source>
</evidence>
<evidence type="ECO:0000256" key="1">
    <source>
        <dbReference type="ARBA" id="ARBA00022729"/>
    </source>
</evidence>
<name>A0A285UGH3_9STAP</name>
<evidence type="ECO:0008006" key="5">
    <source>
        <dbReference type="Google" id="ProtNLM"/>
    </source>
</evidence>
<feature type="region of interest" description="Disordered" evidence="2">
    <location>
        <begin position="22"/>
        <end position="124"/>
    </location>
</feature>
<keyword evidence="4" id="KW-1185">Reference proteome</keyword>
<evidence type="ECO:0000313" key="4">
    <source>
        <dbReference type="Proteomes" id="UP000219412"/>
    </source>
</evidence>
<sequence>MSLKKYLLAGGLSTVLLLGACNGDDTTEEETDDAATEEAGETGEDTADEEEEEEEEEDTAAEEDAGSEDSADSESGSDGEITYSGEYGDFVVAGFEQYTLEPEEAEEEEEEEEEEEAEEAEPTELVLIEFEYTNNGDVPTTPEEAFGLEMAVRQLAESGDITLDNLTMDLPEDHEQSDLVDQSVELVEPGESATALVAYGPVDTTLETALQSRNDDSLNETIELEDTGTEETDDEEEEEEEDSEE</sequence>
<accession>A0A285UGH3</accession>
<feature type="compositionally biased region" description="Acidic residues" evidence="2">
    <location>
        <begin position="101"/>
        <end position="122"/>
    </location>
</feature>
<dbReference type="Gene3D" id="2.60.40.1240">
    <property type="match status" value="1"/>
</dbReference>
<proteinExistence type="predicted"/>
<keyword evidence="1" id="KW-0732">Signal</keyword>
<feature type="region of interest" description="Disordered" evidence="2">
    <location>
        <begin position="210"/>
        <end position="245"/>
    </location>
</feature>
<dbReference type="InterPro" id="IPR029050">
    <property type="entry name" value="Immunoprotect_excell_Ig-like"/>
</dbReference>
<reference evidence="4" key="1">
    <citation type="submission" date="2017-08" db="EMBL/GenBank/DDBJ databases">
        <authorList>
            <person name="Varghese N."/>
            <person name="Submissions S."/>
        </authorList>
    </citation>
    <scope>NUCLEOTIDE SEQUENCE [LARGE SCALE GENOMIC DNA]</scope>
    <source>
        <strain evidence="4">DSM 23173</strain>
    </source>
</reference>
<gene>
    <name evidence="3" type="ORF">SAMN05878391_0852</name>
</gene>
<protein>
    <recommendedName>
        <fullName evidence="5">DUF5067 domain-containing protein</fullName>
    </recommendedName>
</protein>
<dbReference type="OrthoDB" id="2390062at2"/>
<dbReference type="AlphaFoldDB" id="A0A285UGH3"/>
<dbReference type="EMBL" id="OBQF01000001">
    <property type="protein sequence ID" value="SOC39371.1"/>
    <property type="molecule type" value="Genomic_DNA"/>
</dbReference>
<dbReference type="Proteomes" id="UP000219412">
    <property type="component" value="Unassembled WGS sequence"/>
</dbReference>
<feature type="compositionally biased region" description="Acidic residues" evidence="2">
    <location>
        <begin position="222"/>
        <end position="245"/>
    </location>
</feature>
<organism evidence="3 4">
    <name type="scientific">Salinicoccus kekensis</name>
    <dbReference type="NCBI Taxonomy" id="714307"/>
    <lineage>
        <taxon>Bacteria</taxon>
        <taxon>Bacillati</taxon>
        <taxon>Bacillota</taxon>
        <taxon>Bacilli</taxon>
        <taxon>Bacillales</taxon>
        <taxon>Staphylococcaceae</taxon>
        <taxon>Salinicoccus</taxon>
    </lineage>
</organism>
<feature type="compositionally biased region" description="Acidic residues" evidence="2">
    <location>
        <begin position="25"/>
        <end position="77"/>
    </location>
</feature>